<evidence type="ECO:0000313" key="4">
    <source>
        <dbReference type="EMBL" id="KTC99989.1"/>
    </source>
</evidence>
<evidence type="ECO:0000256" key="1">
    <source>
        <dbReference type="PIRNR" id="PIRNR006162"/>
    </source>
</evidence>
<protein>
    <recommendedName>
        <fullName evidence="1">Phosphatidylglycerophosphatase A</fullName>
        <ecNumber evidence="1">3.1.3.27</ecNumber>
    </recommendedName>
    <alternativeName>
        <fullName evidence="1">Phosphatidylglycerolphosphate phosphatase A</fullName>
    </alternativeName>
</protein>
<accession>A0A0W0TX69</accession>
<dbReference type="GO" id="GO:0005886">
    <property type="term" value="C:plasma membrane"/>
    <property type="evidence" value="ECO:0007669"/>
    <property type="project" value="UniProtKB-SubCell"/>
</dbReference>
<comment type="pathway">
    <text evidence="1">Phospholipid metabolism; phosphatidylglycerol biosynthesis; phosphatidylglycerol from CDP-diacylglycerol: step 2/2.</text>
</comment>
<proteinExistence type="predicted"/>
<gene>
    <name evidence="4" type="primary">pgpA</name>
    <name evidence="4" type="ORF">Lery_0099</name>
</gene>
<keyword evidence="1 2" id="KW-0812">Transmembrane</keyword>
<evidence type="ECO:0000256" key="2">
    <source>
        <dbReference type="SAM" id="Phobius"/>
    </source>
</evidence>
<dbReference type="UniPathway" id="UPA00084">
    <property type="reaction ID" value="UER00504"/>
</dbReference>
<name>A0A0W0TX69_LEGER</name>
<comment type="cofactor">
    <cofactor evidence="1">
        <name>Mg(2+)</name>
        <dbReference type="ChEBI" id="CHEBI:18420"/>
    </cofactor>
</comment>
<dbReference type="InterPro" id="IPR036681">
    <property type="entry name" value="PgpA-like_sf"/>
</dbReference>
<dbReference type="PANTHER" id="PTHR36305:SF1">
    <property type="entry name" value="PHOSPHATIDYLGLYCEROPHOSPHATASE A"/>
    <property type="match status" value="1"/>
</dbReference>
<dbReference type="AlphaFoldDB" id="A0A0W0TX69"/>
<keyword evidence="2" id="KW-1133">Transmembrane helix</keyword>
<dbReference type="STRING" id="448.Lery_0099"/>
<feature type="domain" description="YutG/PgpA" evidence="3">
    <location>
        <begin position="41"/>
        <end position="178"/>
    </location>
</feature>
<dbReference type="PATRIC" id="fig|448.7.peg.102"/>
<dbReference type="InterPro" id="IPR026037">
    <property type="entry name" value="PgpA"/>
</dbReference>
<keyword evidence="5" id="KW-1185">Reference proteome</keyword>
<dbReference type="EMBL" id="LNYA01000001">
    <property type="protein sequence ID" value="KTC99989.1"/>
    <property type="molecule type" value="Genomic_DNA"/>
</dbReference>
<comment type="subcellular location">
    <subcellularLocation>
        <location evidence="1">Cell inner membrane</location>
        <topology evidence="1">Multi-pass membrane protein</topology>
    </subcellularLocation>
</comment>
<dbReference type="SUPFAM" id="SSF101307">
    <property type="entry name" value="YutG-like"/>
    <property type="match status" value="1"/>
</dbReference>
<keyword evidence="1 2" id="KW-0472">Membrane</keyword>
<keyword evidence="1" id="KW-1003">Cell membrane</keyword>
<comment type="caution">
    <text evidence="4">The sequence shown here is derived from an EMBL/GenBank/DDBJ whole genome shotgun (WGS) entry which is preliminary data.</text>
</comment>
<dbReference type="EC" id="3.1.3.27" evidence="1"/>
<feature type="transmembrane region" description="Helical" evidence="2">
    <location>
        <begin position="160"/>
        <end position="182"/>
    </location>
</feature>
<comment type="function">
    <text evidence="1">Lipid phosphatase which dephosphorylates phosphatidylglycerophosphate (PGP) to phosphatidylglycerol (PG).</text>
</comment>
<keyword evidence="1" id="KW-0443">Lipid metabolism</keyword>
<dbReference type="GO" id="GO:0008962">
    <property type="term" value="F:phosphatidylglycerophosphatase activity"/>
    <property type="evidence" value="ECO:0007669"/>
    <property type="project" value="UniProtKB-EC"/>
</dbReference>
<dbReference type="PANTHER" id="PTHR36305">
    <property type="entry name" value="PHOSPHATIDYLGLYCEROPHOSPHATASE A"/>
    <property type="match status" value="1"/>
</dbReference>
<dbReference type="PIRSF" id="PIRSF006162">
    <property type="entry name" value="PgpA"/>
    <property type="match status" value="1"/>
</dbReference>
<dbReference type="GO" id="GO:0009395">
    <property type="term" value="P:phospholipid catabolic process"/>
    <property type="evidence" value="ECO:0007669"/>
    <property type="project" value="UniProtKB-KW"/>
</dbReference>
<keyword evidence="1" id="KW-0997">Cell inner membrane</keyword>
<dbReference type="Pfam" id="PF04608">
    <property type="entry name" value="PgpA"/>
    <property type="match status" value="1"/>
</dbReference>
<keyword evidence="1" id="KW-0460">Magnesium</keyword>
<comment type="catalytic activity">
    <reaction evidence="1">
        <text>a 1,2-diacyl-sn-glycero-3-phospho-(1'-sn-glycero-3'-phosphate) + H2O = a 1,2-diacyl-sn-glycero-3-phospho-(1'-sn-glycerol) + phosphate</text>
        <dbReference type="Rhea" id="RHEA:33751"/>
        <dbReference type="ChEBI" id="CHEBI:15377"/>
        <dbReference type="ChEBI" id="CHEBI:43474"/>
        <dbReference type="ChEBI" id="CHEBI:60110"/>
        <dbReference type="ChEBI" id="CHEBI:64716"/>
        <dbReference type="EC" id="3.1.3.27"/>
    </reaction>
</comment>
<feature type="transmembrane region" description="Helical" evidence="2">
    <location>
        <begin position="38"/>
        <end position="67"/>
    </location>
</feature>
<keyword evidence="1" id="KW-0595">Phospholipid degradation</keyword>
<keyword evidence="1" id="KW-0378">Hydrolase</keyword>
<dbReference type="CDD" id="cd06971">
    <property type="entry name" value="PgpA"/>
    <property type="match status" value="1"/>
</dbReference>
<dbReference type="Proteomes" id="UP000054773">
    <property type="component" value="Unassembled WGS sequence"/>
</dbReference>
<evidence type="ECO:0000259" key="3">
    <source>
        <dbReference type="Pfam" id="PF04608"/>
    </source>
</evidence>
<keyword evidence="1" id="KW-0479">Metal-binding</keyword>
<dbReference type="InterPro" id="IPR007686">
    <property type="entry name" value="YutG/PgpA"/>
</dbReference>
<feature type="transmembrane region" description="Helical" evidence="2">
    <location>
        <begin position="112"/>
        <end position="139"/>
    </location>
</feature>
<organism evidence="4 5">
    <name type="scientific">Legionella erythra</name>
    <dbReference type="NCBI Taxonomy" id="448"/>
    <lineage>
        <taxon>Bacteria</taxon>
        <taxon>Pseudomonadati</taxon>
        <taxon>Pseudomonadota</taxon>
        <taxon>Gammaproteobacteria</taxon>
        <taxon>Legionellales</taxon>
        <taxon>Legionellaceae</taxon>
        <taxon>Legionella</taxon>
    </lineage>
</organism>
<feature type="transmembrane region" description="Helical" evidence="2">
    <location>
        <begin position="74"/>
        <end position="92"/>
    </location>
</feature>
<dbReference type="GO" id="GO:0046872">
    <property type="term" value="F:metal ion binding"/>
    <property type="evidence" value="ECO:0007669"/>
    <property type="project" value="UniProtKB-KW"/>
</dbReference>
<keyword evidence="1" id="KW-0442">Lipid degradation</keyword>
<evidence type="ECO:0000313" key="5">
    <source>
        <dbReference type="Proteomes" id="UP000054773"/>
    </source>
</evidence>
<keyword evidence="1" id="KW-1208">Phospholipid metabolism</keyword>
<reference evidence="4 5" key="1">
    <citation type="submission" date="2015-11" db="EMBL/GenBank/DDBJ databases">
        <title>Genomic analysis of 38 Legionella species identifies large and diverse effector repertoires.</title>
        <authorList>
            <person name="Burstein D."/>
            <person name="Amaro F."/>
            <person name="Zusman T."/>
            <person name="Lifshitz Z."/>
            <person name="Cohen O."/>
            <person name="Gilbert J.A."/>
            <person name="Pupko T."/>
            <person name="Shuman H.A."/>
            <person name="Segal G."/>
        </authorList>
    </citation>
    <scope>NUCLEOTIDE SEQUENCE [LARGE SCALE GENOMIC DNA]</scope>
    <source>
        <strain evidence="4 5">SE-32A-C8</strain>
    </source>
</reference>
<sequence>MRNGRDNAWHYHPAAIVIFKEKRMDRIELGNKVWQDPAYFIAFGFGSGLMPVAPGTWGTLAAIPVYLLAASSSLGIYLGFTVLAFLLGVWVSDIVSKELGVDDFGGIVWDEVVGFLLTMTAVPVGFYWIVAGFLLFRLFDILKPWPIRFFDERIKGGFGVMLDDALAAIPAWLVMQALVWVFNA</sequence>
<dbReference type="GO" id="GO:0006655">
    <property type="term" value="P:phosphatidylglycerol biosynthetic process"/>
    <property type="evidence" value="ECO:0007669"/>
    <property type="project" value="UniProtKB-UniPathway"/>
</dbReference>